<evidence type="ECO:0000256" key="1">
    <source>
        <dbReference type="SAM" id="Phobius"/>
    </source>
</evidence>
<dbReference type="InterPro" id="IPR021759">
    <property type="entry name" value="WxLIP_HBD"/>
</dbReference>
<feature type="chain" id="PRO_5047110537" evidence="2">
    <location>
        <begin position="32"/>
        <end position="322"/>
    </location>
</feature>
<feature type="transmembrane region" description="Helical" evidence="1">
    <location>
        <begin position="293"/>
        <end position="316"/>
    </location>
</feature>
<dbReference type="Pfam" id="PF06030">
    <property type="entry name" value="WxLIP_PGBD"/>
    <property type="match status" value="1"/>
</dbReference>
<dbReference type="InterPro" id="IPR010317">
    <property type="entry name" value="WxLIP_PGBD"/>
</dbReference>
<proteinExistence type="predicted"/>
<evidence type="ECO:0000313" key="5">
    <source>
        <dbReference type="EMBL" id="MFL2030313.1"/>
    </source>
</evidence>
<keyword evidence="1" id="KW-0812">Transmembrane</keyword>
<keyword evidence="1" id="KW-1133">Transmembrane helix</keyword>
<evidence type="ECO:0000259" key="3">
    <source>
        <dbReference type="Pfam" id="PF06030"/>
    </source>
</evidence>
<gene>
    <name evidence="5" type="ORF">ACEN34_11920</name>
</gene>
<feature type="signal peptide" evidence="2">
    <location>
        <begin position="1"/>
        <end position="31"/>
    </location>
</feature>
<sequence length="322" mass="35014">MSKKIHQLHKGWLLLAALLLGLLLHAAPTQAAIDNIAVVPQTSGANTERFQLIAKPGATRQLKVTLTNFASNAQTITMAPRNATTTSQGKILFNRTGKISGAPDFRQMVKVQRYTLAAKESRTVTITVRVAQAKFSGLLIGGLHFYVASNSSAAVDVPVWLTETNKSVTPKLALAGLDAQTYGGQPYLIVNLENQRGALLKNVTVDLKIKHYGFLGIGSTTSSFVQTYKNFAPYSRLPLTWGRSGNPVKSGRYQVTGTITSQGKQWYIKQRAVLDSKTAKAANAKATNLTKDYTWLLLLVVGLLVALNAVIVVVIIRKRKQK</sequence>
<evidence type="ECO:0000256" key="2">
    <source>
        <dbReference type="SAM" id="SignalP"/>
    </source>
</evidence>
<keyword evidence="2" id="KW-0732">Signal</keyword>
<feature type="domain" description="WxL Interacting Protein host binding" evidence="4">
    <location>
        <begin position="154"/>
        <end position="283"/>
    </location>
</feature>
<name>A0ABW8UJG9_9LACO</name>
<dbReference type="EMBL" id="JBGQPK010000081">
    <property type="protein sequence ID" value="MFL2030313.1"/>
    <property type="molecule type" value="Genomic_DNA"/>
</dbReference>
<dbReference type="RefSeq" id="WP_407137752.1">
    <property type="nucleotide sequence ID" value="NZ_JBGQPK010000081.1"/>
</dbReference>
<dbReference type="Proteomes" id="UP001625389">
    <property type="component" value="Unassembled WGS sequence"/>
</dbReference>
<reference evidence="5 6" key="1">
    <citation type="submission" date="2024-08" db="EMBL/GenBank/DDBJ databases">
        <authorList>
            <person name="Arias E."/>
        </authorList>
    </citation>
    <scope>NUCLEOTIDE SEQUENCE [LARGE SCALE GENOMIC DNA]</scope>
    <source>
        <strain evidence="5 6">FAM 25317</strain>
    </source>
</reference>
<keyword evidence="6" id="KW-1185">Reference proteome</keyword>
<evidence type="ECO:0000259" key="4">
    <source>
        <dbReference type="Pfam" id="PF11797"/>
    </source>
</evidence>
<comment type="caution">
    <text evidence="5">The sequence shown here is derived from an EMBL/GenBank/DDBJ whole genome shotgun (WGS) entry which is preliminary data.</text>
</comment>
<evidence type="ECO:0000313" key="6">
    <source>
        <dbReference type="Proteomes" id="UP001625389"/>
    </source>
</evidence>
<organism evidence="5 6">
    <name type="scientific">Loigolactobacillus zhaoyuanensis</name>
    <dbReference type="NCBI Taxonomy" id="2486017"/>
    <lineage>
        <taxon>Bacteria</taxon>
        <taxon>Bacillati</taxon>
        <taxon>Bacillota</taxon>
        <taxon>Bacilli</taxon>
        <taxon>Lactobacillales</taxon>
        <taxon>Lactobacillaceae</taxon>
        <taxon>Loigolactobacillus</taxon>
    </lineage>
</organism>
<keyword evidence="1" id="KW-0472">Membrane</keyword>
<feature type="domain" description="WxL Interacting Protein peptidoglycan binding" evidence="3">
    <location>
        <begin position="46"/>
        <end position="145"/>
    </location>
</feature>
<protein>
    <submittedName>
        <fullName evidence="5">WxL protein peptidoglycan domain-containing protein</fullName>
    </submittedName>
</protein>
<dbReference type="Pfam" id="PF11797">
    <property type="entry name" value="WxLIP_HBD"/>
    <property type="match status" value="1"/>
</dbReference>
<accession>A0ABW8UJG9</accession>